<dbReference type="OrthoDB" id="1915198at2759"/>
<evidence type="ECO:0000256" key="4">
    <source>
        <dbReference type="SAM" id="SignalP"/>
    </source>
</evidence>
<dbReference type="Gene3D" id="1.20.140.40">
    <property type="entry name" value="Invertase/pectin methylesterase inhibitor family protein"/>
    <property type="match status" value="1"/>
</dbReference>
<reference evidence="7" key="1">
    <citation type="submission" date="2025-08" db="UniProtKB">
        <authorList>
            <consortium name="RefSeq"/>
        </authorList>
    </citation>
    <scope>IDENTIFICATION</scope>
    <source>
        <tissue evidence="7">Leaf</tissue>
    </source>
</reference>
<dbReference type="GO" id="GO:0004857">
    <property type="term" value="F:enzyme inhibitor activity"/>
    <property type="evidence" value="ECO:0007669"/>
    <property type="project" value="InterPro"/>
</dbReference>
<dbReference type="Proteomes" id="UP000827889">
    <property type="component" value="Chromosome 3"/>
</dbReference>
<comment type="similarity">
    <text evidence="3">Belongs to the PMEI family.</text>
</comment>
<feature type="domain" description="Pectinesterase inhibitor" evidence="5">
    <location>
        <begin position="26"/>
        <end position="143"/>
    </location>
</feature>
<evidence type="ECO:0000259" key="5">
    <source>
        <dbReference type="Pfam" id="PF04043"/>
    </source>
</evidence>
<name>A0A8B8QP66_9MYRT</name>
<dbReference type="AlphaFoldDB" id="A0A8B8QP66"/>
<keyword evidence="2" id="KW-1015">Disulfide bond</keyword>
<dbReference type="InterPro" id="IPR006501">
    <property type="entry name" value="Pectinesterase_inhib_dom"/>
</dbReference>
<dbReference type="RefSeq" id="XP_030548840.1">
    <property type="nucleotide sequence ID" value="XM_030692980.1"/>
</dbReference>
<protein>
    <submittedName>
        <fullName evidence="7">Invertase inhibitor</fullName>
    </submittedName>
</protein>
<sequence length="147" mass="16627">MNRAFWISSLFLILFLIFYRVQSAKDIIQDTCKKLADSGPSYNFGFCVNSLGLDSESHRADLEGLGLIGLRLLQANLTGTTKHIKHLLKQKSEKRLLKALSLCLDAYSSSEGIDMTPTYKEKHYLDLNIRLNRLLTNKDICNTQGSE</sequence>
<evidence type="ECO:0000256" key="2">
    <source>
        <dbReference type="ARBA" id="ARBA00023157"/>
    </source>
</evidence>
<evidence type="ECO:0000313" key="7">
    <source>
        <dbReference type="RefSeq" id="XP_030548840.1"/>
    </source>
</evidence>
<dbReference type="InterPro" id="IPR035513">
    <property type="entry name" value="Invertase/methylesterase_inhib"/>
</dbReference>
<organism evidence="6 7">
    <name type="scientific">Rhodamnia argentea</name>
    <dbReference type="NCBI Taxonomy" id="178133"/>
    <lineage>
        <taxon>Eukaryota</taxon>
        <taxon>Viridiplantae</taxon>
        <taxon>Streptophyta</taxon>
        <taxon>Embryophyta</taxon>
        <taxon>Tracheophyta</taxon>
        <taxon>Spermatophyta</taxon>
        <taxon>Magnoliopsida</taxon>
        <taxon>eudicotyledons</taxon>
        <taxon>Gunneridae</taxon>
        <taxon>Pentapetalae</taxon>
        <taxon>rosids</taxon>
        <taxon>malvids</taxon>
        <taxon>Myrtales</taxon>
        <taxon>Myrtaceae</taxon>
        <taxon>Myrtoideae</taxon>
        <taxon>Myrteae</taxon>
        <taxon>Australasian group</taxon>
        <taxon>Rhodamnia</taxon>
    </lineage>
</organism>
<dbReference type="PANTHER" id="PTHR35357:SF8">
    <property type="entry name" value="OS01G0111000 PROTEIN"/>
    <property type="match status" value="1"/>
</dbReference>
<feature type="signal peptide" evidence="4">
    <location>
        <begin position="1"/>
        <end position="23"/>
    </location>
</feature>
<dbReference type="GeneID" id="115754059"/>
<dbReference type="PANTHER" id="PTHR35357">
    <property type="entry name" value="OS02G0537100 PROTEIN"/>
    <property type="match status" value="1"/>
</dbReference>
<dbReference type="NCBIfam" id="TIGR01614">
    <property type="entry name" value="PME_inhib"/>
    <property type="match status" value="1"/>
</dbReference>
<feature type="chain" id="PRO_5034844143" evidence="4">
    <location>
        <begin position="24"/>
        <end position="147"/>
    </location>
</feature>
<accession>A0A8B8QP66</accession>
<dbReference type="SUPFAM" id="SSF101148">
    <property type="entry name" value="Plant invertase/pectin methylesterase inhibitor"/>
    <property type="match status" value="1"/>
</dbReference>
<dbReference type="Pfam" id="PF04043">
    <property type="entry name" value="PMEI"/>
    <property type="match status" value="1"/>
</dbReference>
<evidence type="ECO:0000313" key="6">
    <source>
        <dbReference type="Proteomes" id="UP000827889"/>
    </source>
</evidence>
<proteinExistence type="inferred from homology"/>
<evidence type="ECO:0000256" key="3">
    <source>
        <dbReference type="ARBA" id="ARBA00038471"/>
    </source>
</evidence>
<evidence type="ECO:0000256" key="1">
    <source>
        <dbReference type="ARBA" id="ARBA00022729"/>
    </source>
</evidence>
<dbReference type="KEGG" id="rarg:115754059"/>
<keyword evidence="1 4" id="KW-0732">Signal</keyword>
<keyword evidence="6" id="KW-1185">Reference proteome</keyword>
<gene>
    <name evidence="7" type="primary">LOC115754059</name>
</gene>